<evidence type="ECO:0000313" key="7">
    <source>
        <dbReference type="Proteomes" id="UP000274601"/>
    </source>
</evidence>
<dbReference type="GO" id="GO:0003905">
    <property type="term" value="F:alkylbase DNA N-glycosylase activity"/>
    <property type="evidence" value="ECO:0007669"/>
    <property type="project" value="InterPro"/>
</dbReference>
<dbReference type="InterPro" id="IPR036995">
    <property type="entry name" value="MPG_sf"/>
</dbReference>
<dbReference type="PANTHER" id="PTHR10429:SF0">
    <property type="entry name" value="DNA-3-METHYLADENINE GLYCOSYLASE"/>
    <property type="match status" value="1"/>
</dbReference>
<protein>
    <recommendedName>
        <fullName evidence="5">Putative 3-methyladenine DNA glycosylase</fullName>
        <ecNumber evidence="5">3.2.2.-</ecNumber>
    </recommendedName>
</protein>
<dbReference type="NCBIfam" id="TIGR00567">
    <property type="entry name" value="3mg"/>
    <property type="match status" value="1"/>
</dbReference>
<dbReference type="NCBIfam" id="NF002003">
    <property type="entry name" value="PRK00802.1-3"/>
    <property type="match status" value="1"/>
</dbReference>
<proteinExistence type="inferred from homology"/>
<comment type="caution">
    <text evidence="6">The sequence shown here is derived from an EMBL/GenBank/DDBJ whole genome shotgun (WGS) entry which is preliminary data.</text>
</comment>
<keyword evidence="2 5" id="KW-0227">DNA damage</keyword>
<name>A0A495Q9C7_9ACTN</name>
<evidence type="ECO:0000256" key="1">
    <source>
        <dbReference type="ARBA" id="ARBA00009232"/>
    </source>
</evidence>
<dbReference type="HAMAP" id="MF_00527">
    <property type="entry name" value="3MGH"/>
    <property type="match status" value="1"/>
</dbReference>
<dbReference type="Gene3D" id="3.10.300.10">
    <property type="entry name" value="Methylpurine-DNA glycosylase (MPG)"/>
    <property type="match status" value="1"/>
</dbReference>
<organism evidence="6 7">
    <name type="scientific">Actinomadura pelletieri DSM 43383</name>
    <dbReference type="NCBI Taxonomy" id="1120940"/>
    <lineage>
        <taxon>Bacteria</taxon>
        <taxon>Bacillati</taxon>
        <taxon>Actinomycetota</taxon>
        <taxon>Actinomycetes</taxon>
        <taxon>Streptosporangiales</taxon>
        <taxon>Thermomonosporaceae</taxon>
        <taxon>Actinomadura</taxon>
    </lineage>
</organism>
<gene>
    <name evidence="6" type="ORF">BZB76_6819</name>
</gene>
<dbReference type="AlphaFoldDB" id="A0A495Q9C7"/>
<dbReference type="EC" id="3.2.2.-" evidence="5"/>
<dbReference type="FunFam" id="3.10.300.10:FF:000001">
    <property type="entry name" value="Putative 3-methyladenine DNA glycosylase"/>
    <property type="match status" value="1"/>
</dbReference>
<dbReference type="GO" id="GO:0003677">
    <property type="term" value="F:DNA binding"/>
    <property type="evidence" value="ECO:0007669"/>
    <property type="project" value="InterPro"/>
</dbReference>
<dbReference type="PANTHER" id="PTHR10429">
    <property type="entry name" value="DNA-3-METHYLADENINE GLYCOSYLASE"/>
    <property type="match status" value="1"/>
</dbReference>
<evidence type="ECO:0000256" key="2">
    <source>
        <dbReference type="ARBA" id="ARBA00022763"/>
    </source>
</evidence>
<dbReference type="Proteomes" id="UP000274601">
    <property type="component" value="Unassembled WGS sequence"/>
</dbReference>
<dbReference type="SUPFAM" id="SSF50486">
    <property type="entry name" value="FMT C-terminal domain-like"/>
    <property type="match status" value="1"/>
</dbReference>
<dbReference type="InterPro" id="IPR011034">
    <property type="entry name" value="Formyl_transferase-like_C_sf"/>
</dbReference>
<evidence type="ECO:0000313" key="6">
    <source>
        <dbReference type="EMBL" id="RKS67867.1"/>
    </source>
</evidence>
<evidence type="ECO:0000256" key="4">
    <source>
        <dbReference type="ARBA" id="ARBA00023204"/>
    </source>
</evidence>
<keyword evidence="7" id="KW-1185">Reference proteome</keyword>
<dbReference type="EMBL" id="RBWU01000009">
    <property type="protein sequence ID" value="RKS67867.1"/>
    <property type="molecule type" value="Genomic_DNA"/>
</dbReference>
<evidence type="ECO:0000256" key="3">
    <source>
        <dbReference type="ARBA" id="ARBA00022801"/>
    </source>
</evidence>
<dbReference type="GO" id="GO:0006284">
    <property type="term" value="P:base-excision repair"/>
    <property type="evidence" value="ECO:0007669"/>
    <property type="project" value="InterPro"/>
</dbReference>
<keyword evidence="3 5" id="KW-0378">Hydrolase</keyword>
<dbReference type="CDD" id="cd00540">
    <property type="entry name" value="AAG"/>
    <property type="match status" value="1"/>
</dbReference>
<dbReference type="Pfam" id="PF02245">
    <property type="entry name" value="Pur_DNA_glyco"/>
    <property type="match status" value="1"/>
</dbReference>
<accession>A0A495Q9C7</accession>
<sequence>MGRRFGRLTRTAAIGCEAMDGPLLPRDFFDRPVDEVAPSLLGQVLAHRTPEGEVAVRLTEVEAYAGPLDPASHAYRGRTPRNAVMFGPPGHAYVYFTYGMHFCVNLVCGPDGTSMAVLLRAGEIIAGEDTARARRARSSDRDLARGPARLCQALGIAREQNGLDVCGPGGPLTVHEGTPADPALIRTGPRTGVNGAKEVPWRFWIDGDPTVSPYRAHVPRRRKKVTVDD</sequence>
<comment type="similarity">
    <text evidence="1 5">Belongs to the DNA glycosylase MPG family.</text>
</comment>
<keyword evidence="4 5" id="KW-0234">DNA repair</keyword>
<evidence type="ECO:0000256" key="5">
    <source>
        <dbReference type="HAMAP-Rule" id="MF_00527"/>
    </source>
</evidence>
<dbReference type="InterPro" id="IPR003180">
    <property type="entry name" value="MPG"/>
</dbReference>
<reference evidence="6 7" key="1">
    <citation type="submission" date="2018-10" db="EMBL/GenBank/DDBJ databases">
        <title>Genomic Encyclopedia of Archaeal and Bacterial Type Strains, Phase II (KMG-II): from individual species to whole genera.</title>
        <authorList>
            <person name="Goeker M."/>
        </authorList>
    </citation>
    <scope>NUCLEOTIDE SEQUENCE [LARGE SCALE GENOMIC DNA]</scope>
    <source>
        <strain evidence="6 7">DSM 43383</strain>
    </source>
</reference>